<protein>
    <submittedName>
        <fullName evidence="2">Uncharacterized protein</fullName>
    </submittedName>
</protein>
<evidence type="ECO:0000313" key="2">
    <source>
        <dbReference type="EMBL" id="BAM01375.1"/>
    </source>
</evidence>
<feature type="transmembrane region" description="Helical" evidence="1">
    <location>
        <begin position="6"/>
        <end position="29"/>
    </location>
</feature>
<accession>I0I7Y7</accession>
<proteinExistence type="predicted"/>
<dbReference type="Proteomes" id="UP000007880">
    <property type="component" value="Chromosome"/>
</dbReference>
<keyword evidence="1" id="KW-0472">Membrane</keyword>
<dbReference type="AlphaFoldDB" id="I0I7Y7"/>
<evidence type="ECO:0000313" key="3">
    <source>
        <dbReference type="Proteomes" id="UP000007880"/>
    </source>
</evidence>
<dbReference type="OrthoDB" id="5197947at2"/>
<dbReference type="STRING" id="926550.CLDAP_33350"/>
<gene>
    <name evidence="2" type="ordered locus">CLDAP_33350</name>
</gene>
<organism evidence="2 3">
    <name type="scientific">Caldilinea aerophila (strain DSM 14535 / JCM 11387 / NBRC 104270 / STL-6-O1)</name>
    <dbReference type="NCBI Taxonomy" id="926550"/>
    <lineage>
        <taxon>Bacteria</taxon>
        <taxon>Bacillati</taxon>
        <taxon>Chloroflexota</taxon>
        <taxon>Caldilineae</taxon>
        <taxon>Caldilineales</taxon>
        <taxon>Caldilineaceae</taxon>
        <taxon>Caldilinea</taxon>
    </lineage>
</organism>
<name>I0I7Y7_CALAS</name>
<keyword evidence="1" id="KW-1133">Transmembrane helix</keyword>
<keyword evidence="3" id="KW-1185">Reference proteome</keyword>
<sequence>MDTTLLSPLITGLLGIVSGIVGTYLTAILKFRKDLEAEYDKDLRSRRLDVYKTLWNHLQLVARYDLPKPLTPSTLEELTIAMRTWYFNEGGIYLSEPTRARYFELKEAIKLVLETQNASSNQELNEHDRQRVLNLASLLRASMTSDVGTRKSSPLADS</sequence>
<dbReference type="RefSeq" id="WP_014434601.1">
    <property type="nucleotide sequence ID" value="NC_017079.1"/>
</dbReference>
<reference evidence="2 3" key="1">
    <citation type="submission" date="2012-02" db="EMBL/GenBank/DDBJ databases">
        <title>Complete genome sequence of Caldilinea aerophila DSM 14535 (= NBRC 102666).</title>
        <authorList>
            <person name="Oguchi A."/>
            <person name="Hosoyama A."/>
            <person name="Sekine M."/>
            <person name="Fukai R."/>
            <person name="Kato Y."/>
            <person name="Nakamura S."/>
            <person name="Hanada S."/>
            <person name="Yamazaki S."/>
            <person name="Fujita N."/>
        </authorList>
    </citation>
    <scope>NUCLEOTIDE SEQUENCE [LARGE SCALE GENOMIC DNA]</scope>
    <source>
        <strain evidence="3">DSM 14535 / JCM 11387 / NBRC 104270 / STL-6-O1</strain>
    </source>
</reference>
<dbReference type="KEGG" id="cap:CLDAP_33350"/>
<keyword evidence="1" id="KW-0812">Transmembrane</keyword>
<dbReference type="EMBL" id="AP012337">
    <property type="protein sequence ID" value="BAM01375.1"/>
    <property type="molecule type" value="Genomic_DNA"/>
</dbReference>
<evidence type="ECO:0000256" key="1">
    <source>
        <dbReference type="SAM" id="Phobius"/>
    </source>
</evidence>
<dbReference type="HOGENOM" id="CLU_1666154_0_0_0"/>